<dbReference type="InterPro" id="IPR007652">
    <property type="entry name" value="A1-4-GlycosylTfrase_dom"/>
</dbReference>
<keyword evidence="3" id="KW-0328">Glycosyltransferase</keyword>
<dbReference type="InterPro" id="IPR007577">
    <property type="entry name" value="GlycoTrfase_DXD_sugar-bd_CS"/>
</dbReference>
<comment type="subcellular location">
    <subcellularLocation>
        <location evidence="1">Golgi apparatus membrane</location>
        <topology evidence="1">Single-pass type II membrane protein</topology>
    </subcellularLocation>
</comment>
<evidence type="ECO:0000256" key="1">
    <source>
        <dbReference type="ARBA" id="ARBA00004323"/>
    </source>
</evidence>
<dbReference type="InterPro" id="IPR051981">
    <property type="entry name" value="Glycosyltransf_32"/>
</dbReference>
<feature type="domain" description="Alpha 1,4-glycosyltransferase" evidence="7">
    <location>
        <begin position="917"/>
        <end position="1032"/>
    </location>
</feature>
<evidence type="ECO:0000256" key="6">
    <source>
        <dbReference type="ARBA" id="ARBA00023136"/>
    </source>
</evidence>
<sequence>MLTVAIHGILNKSEDIFTCLNEKDNDALPILDTNFMLPSNSIFFIEATCTYLSWREACSVESAARVNPDTPINLFFTKSISQYRLRNSILSTLLSLPNVKVARIHLEEYAKTTPLHGPLKESLHNKELNMEISDILKYLTVFKYGGTYLALDVLVTNPFREYQDNFVVKETNLKISTDVFSFSSNDNGRKLAMLAFGILRSHFLMPEKYFSDNAIMDKVLALWCGTTDPFNFVAANCNGLQIIGPNHLVPMSILKNLFLSEKEIKQWRSHKIYAYDAWSSYENDFSKSLSEKIAVDYCPLSEARMHPNKQIYVLFSSPVSDNTLRNSSLAKLSMYLNINFARVHIAEYARNTPLEDLVASKEFYRSKWWVEHTSDVLRSLTLYKWGGVYLDMDMLVVKSLASLGKNWVAKEQPLLVNGAAIAISKDRVGRKLINAIVDVQLEDVKSKMFCYYLEDEDALPAAEDFNFFPRPNSIFFHETSCRGNLTPRQACSIESAARANPEQEIYVLFSAPVNEHVLTSSNLVQLKSFANIKVARVHIEKYAERTPLEEMVKNKPFEASQWWIEHTSDVLRCLTLYKWGGVYLDTDILVAKSLAPLGHNWAVKEDSNVVNAAAIAISTDHFGRRLADAFINELKITYRPDLWAHNGPGAITRVLHQLCDTHHMAEWSPTTCGGLDVYGPEYFFPIHYSDHKVYFQPGELQEEDKNTYAYHLWNKLTYNLTAEKGGTTEKPVIIHWKKVKNKFDCVYSDKDDALPSVEDAELSTKNNSIFFIETSCRGGINSRVACAVESAARLHPNRQVNFLFMSPITEQMLKTSNLKKLRDFGNIKLLRIHIKKYIKGTVVENILLKPLKKSKYPIEHASDILRIIALNKYGGVYLDTDSILIKNLDSLPPNFIGKELPISISSGIIGLSKDAVGSNLTMGILKEIQKTYKPKIWSSNGPKAIQRVLQRLCPKTLFSTDDCGGLKIYPPKYFYPVHYTQHKNYFKNGNISNMYDPYMHHMWNHFTGNLKVGKASPFAKLASQFCPTIYEMYDKDDALPSVEDAELSTKNNSIFFIETSCRGGINSRVACAVESAARLHPNRQVNFLFMSPITEQMLKTSNLKKLRDFGNIKLLRIHIKEYIKGTVVENILLKPLKKSKYPIEHASDMLRIIALNKYGGVYLDTDSILIKNLDSLPPNFIGKELPISISSGIIGLSKDAVGSNLTMGILKEIQKTYKPKIWSSNGPKAIQRVLQRLCPKTLFSTDGCGGLKIYPPKYFYPVHYTQHKNYFKNGNISNMYDPYMHHMWNHFTGNLKVGKASPFAKLASQFCPTIYEMYEEYDFLPEENELSCHYLKDEGAVRALDELVKFQPNAIYFIESSCEGLTSRQTCSIESAAIAHPDRQIIVLLTSPISWEKYKTNGLSVIMQMANTEAVRIHIEDFGKGTPFYSTLKKKPLTVDDINTNIGDILKYVTMYKYSGIYLGLDVLVASSFNDLNDNWIVKDGPASISADMFSFSDNKNGRLLAEMVLNIVLGDVSLPQRQGLWTFDNCKPMNKLANLWCTSSGILQLNTSMCRDLQVMEPDGFLPIPVHERLKYFDDGEWTPSTNETIHTYQTFDYLTKYNIVPNNSLYDMLAQTYCPAVYEFYGTHFGLL</sequence>
<evidence type="ECO:0000256" key="3">
    <source>
        <dbReference type="ARBA" id="ARBA00022676"/>
    </source>
</evidence>
<dbReference type="SUPFAM" id="SSF53448">
    <property type="entry name" value="Nucleotide-diphospho-sugar transferases"/>
    <property type="match status" value="6"/>
</dbReference>
<dbReference type="Pfam" id="PF04488">
    <property type="entry name" value="Gly_transf_sug"/>
    <property type="match status" value="6"/>
</dbReference>
<name>A0A8S1AXP4_ARCPL</name>
<dbReference type="OrthoDB" id="409543at2759"/>
<dbReference type="GO" id="GO:0000139">
    <property type="term" value="C:Golgi membrane"/>
    <property type="evidence" value="ECO:0007669"/>
    <property type="project" value="UniProtKB-SubCell"/>
</dbReference>
<protein>
    <recommendedName>
        <fullName evidence="7">Alpha 1,4-glycosyltransferase domain-containing protein</fullName>
    </recommendedName>
</protein>
<feature type="domain" description="Alpha 1,4-glycosyltransferase" evidence="7">
    <location>
        <begin position="1534"/>
        <end position="1625"/>
    </location>
</feature>
<evidence type="ECO:0000256" key="4">
    <source>
        <dbReference type="ARBA" id="ARBA00022679"/>
    </source>
</evidence>
<dbReference type="InterPro" id="IPR029044">
    <property type="entry name" value="Nucleotide-diphossugar_trans"/>
</dbReference>
<comment type="similarity">
    <text evidence="2">Belongs to the glycosyltransferase 32 family.</text>
</comment>
<evidence type="ECO:0000313" key="9">
    <source>
        <dbReference type="Proteomes" id="UP000494106"/>
    </source>
</evidence>
<dbReference type="PANTHER" id="PTHR12042">
    <property type="entry name" value="LACTOSYLCERAMIDE 4-ALPHA-GALACTOSYLTRANSFERASE ALPHA- 1,4-GALACTOSYLTRANSFERASE"/>
    <property type="match status" value="1"/>
</dbReference>
<accession>A0A8S1AXP4</accession>
<dbReference type="Gene3D" id="3.90.550.20">
    <property type="match status" value="6"/>
</dbReference>
<evidence type="ECO:0000256" key="2">
    <source>
        <dbReference type="ARBA" id="ARBA00009003"/>
    </source>
</evidence>
<dbReference type="Pfam" id="PF04572">
    <property type="entry name" value="Gb3_synth"/>
    <property type="match status" value="4"/>
</dbReference>
<feature type="domain" description="Alpha 1,4-glycosyltransferase" evidence="7">
    <location>
        <begin position="622"/>
        <end position="726"/>
    </location>
</feature>
<keyword evidence="6" id="KW-0472">Membrane</keyword>
<keyword evidence="4" id="KW-0808">Transferase</keyword>
<reference evidence="8 9" key="1">
    <citation type="submission" date="2020-04" db="EMBL/GenBank/DDBJ databases">
        <authorList>
            <person name="Wallbank WR R."/>
            <person name="Pardo Diaz C."/>
            <person name="Kozak K."/>
            <person name="Martin S."/>
            <person name="Jiggins C."/>
            <person name="Moest M."/>
            <person name="Warren A I."/>
            <person name="Byers J.R.P. K."/>
            <person name="Montejo-Kovacevich G."/>
            <person name="Yen C E."/>
        </authorList>
    </citation>
    <scope>NUCLEOTIDE SEQUENCE [LARGE SCALE GENOMIC DNA]</scope>
</reference>
<gene>
    <name evidence="8" type="ORF">APLA_LOCUS13237</name>
</gene>
<dbReference type="Proteomes" id="UP000494106">
    <property type="component" value="Unassembled WGS sequence"/>
</dbReference>
<evidence type="ECO:0000313" key="8">
    <source>
        <dbReference type="EMBL" id="CAB3251880.1"/>
    </source>
</evidence>
<dbReference type="GO" id="GO:0035248">
    <property type="term" value="F:alpha-1,4-N-acetylgalactosaminyltransferase activity"/>
    <property type="evidence" value="ECO:0007669"/>
    <property type="project" value="TreeGrafter"/>
</dbReference>
<organism evidence="8 9">
    <name type="scientific">Arctia plantaginis</name>
    <name type="common">Wood tiger moth</name>
    <name type="synonym">Phalaena plantaginis</name>
    <dbReference type="NCBI Taxonomy" id="874455"/>
    <lineage>
        <taxon>Eukaryota</taxon>
        <taxon>Metazoa</taxon>
        <taxon>Ecdysozoa</taxon>
        <taxon>Arthropoda</taxon>
        <taxon>Hexapoda</taxon>
        <taxon>Insecta</taxon>
        <taxon>Pterygota</taxon>
        <taxon>Neoptera</taxon>
        <taxon>Endopterygota</taxon>
        <taxon>Lepidoptera</taxon>
        <taxon>Glossata</taxon>
        <taxon>Ditrysia</taxon>
        <taxon>Noctuoidea</taxon>
        <taxon>Erebidae</taxon>
        <taxon>Arctiinae</taxon>
        <taxon>Arctia</taxon>
    </lineage>
</organism>
<keyword evidence="9" id="KW-1185">Reference proteome</keyword>
<dbReference type="EMBL" id="CADEBC010000551">
    <property type="protein sequence ID" value="CAB3251880.1"/>
    <property type="molecule type" value="Genomic_DNA"/>
</dbReference>
<proteinExistence type="inferred from homology"/>
<feature type="domain" description="Alpha 1,4-glycosyltransferase" evidence="7">
    <location>
        <begin position="1202"/>
        <end position="1317"/>
    </location>
</feature>
<keyword evidence="5" id="KW-0333">Golgi apparatus</keyword>
<dbReference type="GO" id="GO:0006688">
    <property type="term" value="P:glycosphingolipid biosynthetic process"/>
    <property type="evidence" value="ECO:0007669"/>
    <property type="project" value="TreeGrafter"/>
</dbReference>
<evidence type="ECO:0000256" key="5">
    <source>
        <dbReference type="ARBA" id="ARBA00023034"/>
    </source>
</evidence>
<comment type="caution">
    <text evidence="8">The sequence shown here is derived from an EMBL/GenBank/DDBJ whole genome shotgun (WGS) entry which is preliminary data.</text>
</comment>
<evidence type="ECO:0000259" key="7">
    <source>
        <dbReference type="Pfam" id="PF04572"/>
    </source>
</evidence>
<dbReference type="PANTHER" id="PTHR12042:SF21">
    <property type="entry name" value="ALPHA1,4-GALACTOSYLTRANSFERASE 1-RELATED"/>
    <property type="match status" value="1"/>
</dbReference>